<dbReference type="STRING" id="203275.BFO_2664"/>
<accession>G8ULV4</accession>
<protein>
    <submittedName>
        <fullName evidence="1">Uncharacterized protein</fullName>
    </submittedName>
</protein>
<gene>
    <name evidence="1" type="ordered locus">BFO_2664</name>
</gene>
<reference evidence="2" key="1">
    <citation type="submission" date="2011-12" db="EMBL/GenBank/DDBJ databases">
        <title>Complete sequence of Tannerella forsythia ATCC 43037.</title>
        <authorList>
            <person name="Dewhirst F."/>
            <person name="Tanner A."/>
            <person name="Izard J."/>
            <person name="Brinkac L."/>
            <person name="Durkin A.S."/>
            <person name="Hostetler J."/>
            <person name="Shetty J."/>
            <person name="Torralba M."/>
            <person name="Gill S."/>
            <person name="Nelson K."/>
        </authorList>
    </citation>
    <scope>NUCLEOTIDE SEQUENCE [LARGE SCALE GENOMIC DNA]</scope>
    <source>
        <strain evidence="2">ATCC 43037 / JCM 10827 / CCUG 33226 / KCTC 5666 / FDC 338</strain>
    </source>
</reference>
<evidence type="ECO:0000313" key="2">
    <source>
        <dbReference type="Proteomes" id="UP000005436"/>
    </source>
</evidence>
<name>G8ULV4_TANFA</name>
<dbReference type="Proteomes" id="UP000005436">
    <property type="component" value="Chromosome"/>
</dbReference>
<dbReference type="KEGG" id="tfo:BFO_2664"/>
<dbReference type="HOGENOM" id="CLU_3223138_0_0_10"/>
<dbReference type="AlphaFoldDB" id="G8ULV4"/>
<keyword evidence="2" id="KW-1185">Reference proteome</keyword>
<dbReference type="EMBL" id="CP003191">
    <property type="protein sequence ID" value="AEW22249.1"/>
    <property type="molecule type" value="Genomic_DNA"/>
</dbReference>
<evidence type="ECO:0000313" key="1">
    <source>
        <dbReference type="EMBL" id="AEW22249.1"/>
    </source>
</evidence>
<organism evidence="1 2">
    <name type="scientific">Tannerella forsythia (strain ATCC 43037 / JCM 10827 / CCUG 21028 A / KCTC 5666 / FDC 338)</name>
    <name type="common">Bacteroides forsythus</name>
    <dbReference type="NCBI Taxonomy" id="203275"/>
    <lineage>
        <taxon>Bacteria</taxon>
        <taxon>Pseudomonadati</taxon>
        <taxon>Bacteroidota</taxon>
        <taxon>Bacteroidia</taxon>
        <taxon>Bacteroidales</taxon>
        <taxon>Tannerellaceae</taxon>
        <taxon>Tannerella</taxon>
    </lineage>
</organism>
<proteinExistence type="predicted"/>
<sequence length="44" mass="5162">MQIFCLFFCVLCVVLCELSDKITARIEKVTQYARTFVQAKHLDH</sequence>